<dbReference type="EMBL" id="JARBHA010000019">
    <property type="protein sequence ID" value="KAJ9671789.1"/>
    <property type="molecule type" value="Genomic_DNA"/>
</dbReference>
<dbReference type="InterPro" id="IPR000858">
    <property type="entry name" value="S_locus_glycoprot_dom"/>
</dbReference>
<dbReference type="PANTHER" id="PTHR32444">
    <property type="entry name" value="BULB-TYPE LECTIN DOMAIN-CONTAINING PROTEIN"/>
    <property type="match status" value="1"/>
</dbReference>
<organism evidence="4 5">
    <name type="scientific">Vitis rotundifolia</name>
    <name type="common">Muscadine grape</name>
    <dbReference type="NCBI Taxonomy" id="103349"/>
    <lineage>
        <taxon>Eukaryota</taxon>
        <taxon>Viridiplantae</taxon>
        <taxon>Streptophyta</taxon>
        <taxon>Embryophyta</taxon>
        <taxon>Tracheophyta</taxon>
        <taxon>Spermatophyta</taxon>
        <taxon>Magnoliopsida</taxon>
        <taxon>eudicotyledons</taxon>
        <taxon>Gunneridae</taxon>
        <taxon>Pentapetalae</taxon>
        <taxon>rosids</taxon>
        <taxon>Vitales</taxon>
        <taxon>Vitaceae</taxon>
        <taxon>Viteae</taxon>
        <taxon>Vitis</taxon>
    </lineage>
</organism>
<protein>
    <recommendedName>
        <fullName evidence="3">Apple domain-containing protein</fullName>
    </recommendedName>
</protein>
<name>A0AA38YJX4_VITRO</name>
<keyword evidence="1" id="KW-0732">Signal</keyword>
<dbReference type="AlphaFoldDB" id="A0AA38YJX4"/>
<dbReference type="GO" id="GO:0048544">
    <property type="term" value="P:recognition of pollen"/>
    <property type="evidence" value="ECO:0007669"/>
    <property type="project" value="InterPro"/>
</dbReference>
<reference evidence="4 5" key="1">
    <citation type="journal article" date="2023" name="BMC Biotechnol.">
        <title>Vitis rotundifolia cv Carlos genome sequencing.</title>
        <authorList>
            <person name="Huff M."/>
            <person name="Hulse-Kemp A."/>
            <person name="Scheffler B."/>
            <person name="Youngblood R."/>
            <person name="Simpson S."/>
            <person name="Babiker E."/>
            <person name="Staton M."/>
        </authorList>
    </citation>
    <scope>NUCLEOTIDE SEQUENCE [LARGE SCALE GENOMIC DNA]</scope>
    <source>
        <tissue evidence="4">Leaf</tissue>
    </source>
</reference>
<dbReference type="PANTHER" id="PTHR32444:SF247">
    <property type="entry name" value="OS01G0958200 PROTEIN"/>
    <property type="match status" value="1"/>
</dbReference>
<dbReference type="Pfam" id="PF00954">
    <property type="entry name" value="S_locus_glycop"/>
    <property type="match status" value="1"/>
</dbReference>
<evidence type="ECO:0000256" key="2">
    <source>
        <dbReference type="ARBA" id="ARBA00023157"/>
    </source>
</evidence>
<dbReference type="PROSITE" id="PS50948">
    <property type="entry name" value="PAN"/>
    <property type="match status" value="1"/>
</dbReference>
<dbReference type="SMART" id="SM00473">
    <property type="entry name" value="PAN_AP"/>
    <property type="match status" value="1"/>
</dbReference>
<proteinExistence type="predicted"/>
<gene>
    <name evidence="4" type="ORF">PVL29_025481</name>
</gene>
<evidence type="ECO:0000313" key="5">
    <source>
        <dbReference type="Proteomes" id="UP001168098"/>
    </source>
</evidence>
<dbReference type="Proteomes" id="UP001168098">
    <property type="component" value="Unassembled WGS sequence"/>
</dbReference>
<evidence type="ECO:0000313" key="4">
    <source>
        <dbReference type="EMBL" id="KAJ9671789.1"/>
    </source>
</evidence>
<evidence type="ECO:0000259" key="3">
    <source>
        <dbReference type="PROSITE" id="PS50948"/>
    </source>
</evidence>
<comment type="caution">
    <text evidence="4">The sequence shown here is derived from an EMBL/GenBank/DDBJ whole genome shotgun (WGS) entry which is preliminary data.</text>
</comment>
<evidence type="ECO:0000256" key="1">
    <source>
        <dbReference type="ARBA" id="ARBA00022729"/>
    </source>
</evidence>
<feature type="domain" description="Apple" evidence="3">
    <location>
        <begin position="107"/>
        <end position="191"/>
    </location>
</feature>
<dbReference type="InterPro" id="IPR003609">
    <property type="entry name" value="Pan_app"/>
</dbReference>
<dbReference type="Pfam" id="PF08276">
    <property type="entry name" value="PAN_2"/>
    <property type="match status" value="1"/>
</dbReference>
<accession>A0AA38YJX4</accession>
<dbReference type="CDD" id="cd01098">
    <property type="entry name" value="PAN_AP_plant"/>
    <property type="match status" value="1"/>
</dbReference>
<keyword evidence="5" id="KW-1185">Reference proteome</keyword>
<keyword evidence="2" id="KW-1015">Disulfide bond</keyword>
<sequence>MFVTDYEGGMLYFTYSRYNDTFPSILIMNYTGIFEKLEWIEERKEWSSVWEAPDGRCVYGICGPFGICSESESPICRYLNGFEPKFLDEWSKGDWSGGCVRRTPLQCEKNSITSKGRKGDGFLKLEGLKLPDFADFLSDVSSEECEESCLRNCSCVAYSYTSGIGCMIWHGSILDDQEFSIGGEKLFLRLAEVELGNSSTPNLLAQKQRELVKRK</sequence>